<evidence type="ECO:0000256" key="8">
    <source>
        <dbReference type="ARBA" id="ARBA00022806"/>
    </source>
</evidence>
<reference evidence="17 18" key="2">
    <citation type="submission" date="2017-02" db="EMBL/GenBank/DDBJ databases">
        <title>A genome survey and senescence transcriptome analysis in Lentinula edodes.</title>
        <authorList>
            <person name="Sakamoto Y."/>
            <person name="Nakade K."/>
            <person name="Sato S."/>
            <person name="Yoshida Y."/>
            <person name="Miyazaki K."/>
            <person name="Natsume S."/>
            <person name="Konno N."/>
        </authorList>
    </citation>
    <scope>NUCLEOTIDE SEQUENCE [LARGE SCALE GENOMIC DNA]</scope>
    <source>
        <strain evidence="17 18">NBRC 111202</strain>
    </source>
</reference>
<dbReference type="SUPFAM" id="SSF52540">
    <property type="entry name" value="P-loop containing nucleoside triphosphate hydrolases"/>
    <property type="match status" value="2"/>
</dbReference>
<feature type="compositionally biased region" description="Basic residues" evidence="13">
    <location>
        <begin position="187"/>
        <end position="198"/>
    </location>
</feature>
<comment type="similarity">
    <text evidence="2">Belongs to the DEAD box helicase family. DDX5/DBP2 subfamily.</text>
</comment>
<dbReference type="Gene3D" id="3.40.50.300">
    <property type="entry name" value="P-loop containing nucleotide triphosphate hydrolases"/>
    <property type="match status" value="2"/>
</dbReference>
<dbReference type="InterPro" id="IPR044742">
    <property type="entry name" value="DEAD/DEAH_RhlB"/>
</dbReference>
<dbReference type="InterPro" id="IPR014001">
    <property type="entry name" value="Helicase_ATP-bd"/>
</dbReference>
<dbReference type="PROSITE" id="PS00039">
    <property type="entry name" value="DEAD_ATP_HELICASE"/>
    <property type="match status" value="1"/>
</dbReference>
<feature type="domain" description="Helicase C-terminal" evidence="16">
    <location>
        <begin position="588"/>
        <end position="765"/>
    </location>
</feature>
<evidence type="ECO:0000313" key="18">
    <source>
        <dbReference type="Proteomes" id="UP000188533"/>
    </source>
</evidence>
<evidence type="ECO:0000256" key="9">
    <source>
        <dbReference type="ARBA" id="ARBA00022840"/>
    </source>
</evidence>
<organism evidence="17 18">
    <name type="scientific">Lentinula edodes</name>
    <name type="common">Shiitake mushroom</name>
    <name type="synonym">Lentinus edodes</name>
    <dbReference type="NCBI Taxonomy" id="5353"/>
    <lineage>
        <taxon>Eukaryota</taxon>
        <taxon>Fungi</taxon>
        <taxon>Dikarya</taxon>
        <taxon>Basidiomycota</taxon>
        <taxon>Agaricomycotina</taxon>
        <taxon>Agaricomycetes</taxon>
        <taxon>Agaricomycetidae</taxon>
        <taxon>Agaricales</taxon>
        <taxon>Marasmiineae</taxon>
        <taxon>Omphalotaceae</taxon>
        <taxon>Lentinula</taxon>
    </lineage>
</organism>
<evidence type="ECO:0000259" key="16">
    <source>
        <dbReference type="PROSITE" id="PS51194"/>
    </source>
</evidence>
<feature type="signal peptide" evidence="14">
    <location>
        <begin position="1"/>
        <end position="26"/>
    </location>
</feature>
<keyword evidence="8 12" id="KW-0347">Helicase</keyword>
<dbReference type="GO" id="GO:0005524">
    <property type="term" value="F:ATP binding"/>
    <property type="evidence" value="ECO:0007669"/>
    <property type="project" value="UniProtKB-KW"/>
</dbReference>
<dbReference type="GO" id="GO:0003676">
    <property type="term" value="F:nucleic acid binding"/>
    <property type="evidence" value="ECO:0007669"/>
    <property type="project" value="InterPro"/>
</dbReference>
<dbReference type="GO" id="GO:0003724">
    <property type="term" value="F:RNA helicase activity"/>
    <property type="evidence" value="ECO:0007669"/>
    <property type="project" value="UniProtKB-EC"/>
</dbReference>
<dbReference type="SMART" id="SM00490">
    <property type="entry name" value="HELICc"/>
    <property type="match status" value="1"/>
</dbReference>
<evidence type="ECO:0000256" key="7">
    <source>
        <dbReference type="ARBA" id="ARBA00022801"/>
    </source>
</evidence>
<evidence type="ECO:0000256" key="11">
    <source>
        <dbReference type="ARBA" id="ARBA00037449"/>
    </source>
</evidence>
<keyword evidence="18" id="KW-1185">Reference proteome</keyword>
<feature type="compositionally biased region" description="Basic and acidic residues" evidence="13">
    <location>
        <begin position="282"/>
        <end position="301"/>
    </location>
</feature>
<dbReference type="PANTHER" id="PTHR47958">
    <property type="entry name" value="ATP-DEPENDENT RNA HELICASE DBP3"/>
    <property type="match status" value="1"/>
</dbReference>
<dbReference type="InterPro" id="IPR001650">
    <property type="entry name" value="Helicase_C-like"/>
</dbReference>
<keyword evidence="5" id="KW-0698">rRNA processing</keyword>
<protein>
    <recommendedName>
        <fullName evidence="3">RNA helicase</fullName>
        <ecNumber evidence="3">3.6.4.13</ecNumber>
    </recommendedName>
</protein>
<dbReference type="EMBL" id="BDGU01001377">
    <property type="protein sequence ID" value="GAW09867.1"/>
    <property type="molecule type" value="Genomic_DNA"/>
</dbReference>
<dbReference type="GO" id="GO:0016787">
    <property type="term" value="F:hydrolase activity"/>
    <property type="evidence" value="ECO:0007669"/>
    <property type="project" value="UniProtKB-KW"/>
</dbReference>
<evidence type="ECO:0000256" key="13">
    <source>
        <dbReference type="SAM" id="MobiDB-lite"/>
    </source>
</evidence>
<keyword evidence="7 12" id="KW-0378">Hydrolase</keyword>
<sequence length="787" mass="85213">MIMTLVKKSVVTICLGLALEFGCISALPQQASVSLFEFLPSGESNNVVQGTEWAQPIGTASDGSETTFIVENIQSTSGLVSSNGAIVLTTVTETAIETIVVSASGWAESNFPTTTAADSSQLGGGLDCHFTASASGECVEEEVLDDGSTSTRTLSGSVTAEILAISTGTLPSGVGILKMSLLHLLRRSQKRTRRSKRRIVSDNGDYEKPTKKKTKKRKHADLELEAAAEKDVQMDVDADPAPEVSEKRKKKKKKHSDEGQDIAADIVEPMEGKKEKKKKEKKDKVVESEFTDQKNVKSEKKDKKRKDKQPAENVVSQSGPSNESSTASSSTPAEISAFLTKHNITIHVPSSSPPVTPFIHFSQLPIPDPLRTFSAKFKEPSPVQACTWPPALEGKDVVGIAETGSGKTLAFGVPALARLISSPPPPPSKSSPTITTLVLAPTRELALQTHEALEGLGEQFGIASVAVFGGVPKEGQVKMLKNLHKANSKLVTRIIVGTPGRILDLMSEGACDLSGVNFLVLDEADRMLDKGFENDIRKIISQTKPQKERQTLMFSATWPEAVRKLASTFQNDPVRVTVGSDDLTANSRVEQVVEVLDDSRGKDSRLLKHLRARGHKKASTDTDSRILVFALYKAEASRVEGMLRREGYSVGALHGDLSQNNRLQALEEFKSGKTGLLVATDVAARGLDIPNVGAVINYTFPLTIEDYIHRIGRTGRGGKFGKSITFFTGENQERGLAGELSRVLNDSGFSCPELKKFPMTIKKKEHGSYGAFFRDDIPTTTRKKIVF</sequence>
<evidence type="ECO:0000313" key="17">
    <source>
        <dbReference type="EMBL" id="GAW09867.1"/>
    </source>
</evidence>
<accession>A0A1Q3ERM8</accession>
<dbReference type="CDD" id="cd00268">
    <property type="entry name" value="DEADc"/>
    <property type="match status" value="1"/>
</dbReference>
<dbReference type="CDD" id="cd18787">
    <property type="entry name" value="SF2_C_DEAD"/>
    <property type="match status" value="1"/>
</dbReference>
<name>A0A1Q3ERM8_LENED</name>
<dbReference type="AlphaFoldDB" id="A0A1Q3ERM8"/>
<dbReference type="PROSITE" id="PS51192">
    <property type="entry name" value="HELICASE_ATP_BIND_1"/>
    <property type="match status" value="1"/>
</dbReference>
<feature type="chain" id="PRO_5012117260" description="RNA helicase" evidence="14">
    <location>
        <begin position="27"/>
        <end position="787"/>
    </location>
</feature>
<dbReference type="SMART" id="SM00487">
    <property type="entry name" value="DEXDc"/>
    <property type="match status" value="1"/>
</dbReference>
<evidence type="ECO:0000256" key="1">
    <source>
        <dbReference type="ARBA" id="ARBA00004604"/>
    </source>
</evidence>
<evidence type="ECO:0000256" key="4">
    <source>
        <dbReference type="ARBA" id="ARBA00022517"/>
    </source>
</evidence>
<dbReference type="Pfam" id="PF00270">
    <property type="entry name" value="DEAD"/>
    <property type="match status" value="1"/>
</dbReference>
<reference evidence="17 18" key="1">
    <citation type="submission" date="2016-08" db="EMBL/GenBank/DDBJ databases">
        <authorList>
            <consortium name="Lentinula edodes genome sequencing consortium"/>
            <person name="Sakamoto Y."/>
            <person name="Nakade K."/>
            <person name="Sato S."/>
            <person name="Yoshida Y."/>
            <person name="Miyazaki K."/>
            <person name="Natsume S."/>
            <person name="Konno N."/>
        </authorList>
    </citation>
    <scope>NUCLEOTIDE SEQUENCE [LARGE SCALE GENOMIC DNA]</scope>
    <source>
        <strain evidence="17 18">NBRC 111202</strain>
    </source>
</reference>
<feature type="domain" description="Helicase ATP-binding" evidence="15">
    <location>
        <begin position="388"/>
        <end position="576"/>
    </location>
</feature>
<dbReference type="InterPro" id="IPR027417">
    <property type="entry name" value="P-loop_NTPase"/>
</dbReference>
<evidence type="ECO:0000256" key="6">
    <source>
        <dbReference type="ARBA" id="ARBA00022741"/>
    </source>
</evidence>
<keyword evidence="6 12" id="KW-0547">Nucleotide-binding</keyword>
<dbReference type="Pfam" id="PF00271">
    <property type="entry name" value="Helicase_C"/>
    <property type="match status" value="1"/>
</dbReference>
<proteinExistence type="inferred from homology"/>
<comment type="caution">
    <text evidence="17">The sequence shown here is derived from an EMBL/GenBank/DDBJ whole genome shotgun (WGS) entry which is preliminary data.</text>
</comment>
<evidence type="ECO:0000256" key="5">
    <source>
        <dbReference type="ARBA" id="ARBA00022552"/>
    </source>
</evidence>
<evidence type="ECO:0000256" key="10">
    <source>
        <dbReference type="ARBA" id="ARBA00023242"/>
    </source>
</evidence>
<evidence type="ECO:0000259" key="15">
    <source>
        <dbReference type="PROSITE" id="PS51192"/>
    </source>
</evidence>
<evidence type="ECO:0000256" key="3">
    <source>
        <dbReference type="ARBA" id="ARBA00012552"/>
    </source>
</evidence>
<evidence type="ECO:0000256" key="2">
    <source>
        <dbReference type="ARBA" id="ARBA00009334"/>
    </source>
</evidence>
<comment type="function">
    <text evidence="11">ATP-dependent RNA helicase required for 60S ribosomal subunit synthesis. Involved in efficient pre-rRNA processing, predominantly at site A3, which is necessary for the normal formation of 25S and 5.8S rRNAs.</text>
</comment>
<dbReference type="STRING" id="5353.A0A1Q3ERM8"/>
<keyword evidence="4" id="KW-0690">Ribosome biogenesis</keyword>
<dbReference type="EC" id="3.6.4.13" evidence="3"/>
<keyword evidence="14" id="KW-0732">Signal</keyword>
<feature type="region of interest" description="Disordered" evidence="13">
    <location>
        <begin position="187"/>
        <end position="330"/>
    </location>
</feature>
<dbReference type="PROSITE" id="PS51194">
    <property type="entry name" value="HELICASE_CTER"/>
    <property type="match status" value="1"/>
</dbReference>
<keyword evidence="9 12" id="KW-0067">ATP-binding</keyword>
<gene>
    <name evidence="17" type="ORF">LENED_012075</name>
</gene>
<feature type="compositionally biased region" description="Low complexity" evidence="13">
    <location>
        <begin position="318"/>
        <end position="330"/>
    </location>
</feature>
<dbReference type="InterPro" id="IPR011545">
    <property type="entry name" value="DEAD/DEAH_box_helicase_dom"/>
</dbReference>
<evidence type="ECO:0000256" key="14">
    <source>
        <dbReference type="SAM" id="SignalP"/>
    </source>
</evidence>
<evidence type="ECO:0000256" key="12">
    <source>
        <dbReference type="RuleBase" id="RU000492"/>
    </source>
</evidence>
<comment type="subcellular location">
    <subcellularLocation>
        <location evidence="1">Nucleus</location>
        <location evidence="1">Nucleolus</location>
    </subcellularLocation>
</comment>
<dbReference type="InterPro" id="IPR000629">
    <property type="entry name" value="RNA-helicase_DEAD-box_CS"/>
</dbReference>
<dbReference type="Proteomes" id="UP000188533">
    <property type="component" value="Unassembled WGS sequence"/>
</dbReference>
<feature type="compositionally biased region" description="Basic residues" evidence="13">
    <location>
        <begin position="210"/>
        <end position="219"/>
    </location>
</feature>
<keyword evidence="10" id="KW-0539">Nucleus</keyword>